<dbReference type="Proteomes" id="UP000007151">
    <property type="component" value="Unassembled WGS sequence"/>
</dbReference>
<evidence type="ECO:0000313" key="4">
    <source>
        <dbReference type="Proteomes" id="UP000007151"/>
    </source>
</evidence>
<sequence>MALSRRSQLSILVLLNLIIRNYCDVPSNGSEEFKPLGMMMDEGVIVDDEPSEDLALAKEENVTITLGNGTDVYDEGGDITTASPLEMLSTYRDVDYGTNSQPETTIKSLEDAKNTTQPEELFSMKSN</sequence>
<gene>
    <name evidence="3" type="ORF">KGM_210652</name>
</gene>
<keyword evidence="2" id="KW-0732">Signal</keyword>
<feature type="chain" id="PRO_5043501060" evidence="2">
    <location>
        <begin position="24"/>
        <end position="127"/>
    </location>
</feature>
<feature type="compositionally biased region" description="Polar residues" evidence="1">
    <location>
        <begin position="97"/>
        <end position="107"/>
    </location>
</feature>
<dbReference type="AlphaFoldDB" id="A0A212EQ89"/>
<evidence type="ECO:0000256" key="1">
    <source>
        <dbReference type="SAM" id="MobiDB-lite"/>
    </source>
</evidence>
<protein>
    <submittedName>
        <fullName evidence="3">Uncharacterized protein</fullName>
    </submittedName>
</protein>
<reference evidence="3 4" key="1">
    <citation type="journal article" date="2011" name="Cell">
        <title>The monarch butterfly genome yields insights into long-distance migration.</title>
        <authorList>
            <person name="Zhan S."/>
            <person name="Merlin C."/>
            <person name="Boore J.L."/>
            <person name="Reppert S.M."/>
        </authorList>
    </citation>
    <scope>NUCLEOTIDE SEQUENCE [LARGE SCALE GENOMIC DNA]</scope>
    <source>
        <strain evidence="3">F-2</strain>
    </source>
</reference>
<feature type="compositionally biased region" description="Polar residues" evidence="1">
    <location>
        <begin position="114"/>
        <end position="127"/>
    </location>
</feature>
<name>A0A212EQ89_DANPL</name>
<evidence type="ECO:0000256" key="2">
    <source>
        <dbReference type="SAM" id="SignalP"/>
    </source>
</evidence>
<feature type="region of interest" description="Disordered" evidence="1">
    <location>
        <begin position="95"/>
        <end position="127"/>
    </location>
</feature>
<keyword evidence="4" id="KW-1185">Reference proteome</keyword>
<proteinExistence type="predicted"/>
<dbReference type="EMBL" id="AGBW02013288">
    <property type="protein sequence ID" value="OWR43649.1"/>
    <property type="molecule type" value="Genomic_DNA"/>
</dbReference>
<evidence type="ECO:0000313" key="3">
    <source>
        <dbReference type="EMBL" id="OWR43649.1"/>
    </source>
</evidence>
<accession>A0A212EQ89</accession>
<feature type="signal peptide" evidence="2">
    <location>
        <begin position="1"/>
        <end position="23"/>
    </location>
</feature>
<dbReference type="KEGG" id="dpl:KGM_210652"/>
<organism evidence="3 4">
    <name type="scientific">Danaus plexippus plexippus</name>
    <dbReference type="NCBI Taxonomy" id="278856"/>
    <lineage>
        <taxon>Eukaryota</taxon>
        <taxon>Metazoa</taxon>
        <taxon>Ecdysozoa</taxon>
        <taxon>Arthropoda</taxon>
        <taxon>Hexapoda</taxon>
        <taxon>Insecta</taxon>
        <taxon>Pterygota</taxon>
        <taxon>Neoptera</taxon>
        <taxon>Endopterygota</taxon>
        <taxon>Lepidoptera</taxon>
        <taxon>Glossata</taxon>
        <taxon>Ditrysia</taxon>
        <taxon>Papilionoidea</taxon>
        <taxon>Nymphalidae</taxon>
        <taxon>Danainae</taxon>
        <taxon>Danaini</taxon>
        <taxon>Danaina</taxon>
        <taxon>Danaus</taxon>
        <taxon>Danaus</taxon>
    </lineage>
</organism>
<comment type="caution">
    <text evidence="3">The sequence shown here is derived from an EMBL/GenBank/DDBJ whole genome shotgun (WGS) entry which is preliminary data.</text>
</comment>